<sequence length="61" mass="6617">MQDNEGNDILGRPKEIGAAWKRKGDKQGAIIQLDIVPTDLMNHNGVMFLVPTEIANNGGSQ</sequence>
<keyword evidence="2" id="KW-1185">Reference proteome</keyword>
<dbReference type="EMBL" id="JAPJZH010000025">
    <property type="protein sequence ID" value="MDA4848602.1"/>
    <property type="molecule type" value="Genomic_DNA"/>
</dbReference>
<reference evidence="1" key="1">
    <citation type="submission" date="2022-11" db="EMBL/GenBank/DDBJ databases">
        <title>Hoeflea poritis sp. nov., isolated from scleractinian coral Porites lutea.</title>
        <authorList>
            <person name="Zhang G."/>
            <person name="Wei Q."/>
            <person name="Cai L."/>
        </authorList>
    </citation>
    <scope>NUCLEOTIDE SEQUENCE</scope>
    <source>
        <strain evidence="1">E7-10</strain>
    </source>
</reference>
<evidence type="ECO:0000313" key="1">
    <source>
        <dbReference type="EMBL" id="MDA4848602.1"/>
    </source>
</evidence>
<dbReference type="RefSeq" id="WP_271092470.1">
    <property type="nucleotide sequence ID" value="NZ_JAPJZH010000025.1"/>
</dbReference>
<proteinExistence type="predicted"/>
<gene>
    <name evidence="1" type="ORF">OOZ53_24815</name>
</gene>
<dbReference type="Proteomes" id="UP001148313">
    <property type="component" value="Unassembled WGS sequence"/>
</dbReference>
<evidence type="ECO:0000313" key="2">
    <source>
        <dbReference type="Proteomes" id="UP001148313"/>
    </source>
</evidence>
<comment type="caution">
    <text evidence="1">The sequence shown here is derived from an EMBL/GenBank/DDBJ whole genome shotgun (WGS) entry which is preliminary data.</text>
</comment>
<protein>
    <submittedName>
        <fullName evidence="1">Uncharacterized protein</fullName>
    </submittedName>
</protein>
<name>A0ABT4VX34_9HYPH</name>
<organism evidence="1 2">
    <name type="scientific">Hoeflea poritis</name>
    <dbReference type="NCBI Taxonomy" id="2993659"/>
    <lineage>
        <taxon>Bacteria</taxon>
        <taxon>Pseudomonadati</taxon>
        <taxon>Pseudomonadota</taxon>
        <taxon>Alphaproteobacteria</taxon>
        <taxon>Hyphomicrobiales</taxon>
        <taxon>Rhizobiaceae</taxon>
        <taxon>Hoeflea</taxon>
    </lineage>
</organism>
<accession>A0ABT4VX34</accession>